<evidence type="ECO:0000256" key="5">
    <source>
        <dbReference type="ARBA" id="ARBA00023065"/>
    </source>
</evidence>
<comment type="subcellular location">
    <subcellularLocation>
        <location evidence="2">Endomembrane system</location>
        <topology evidence="2">Peripheral membrane protein</topology>
    </subcellularLocation>
</comment>
<feature type="domain" description="ATP synthase F1 complex delta/epsilon subunit N-terminal" evidence="8">
    <location>
        <begin position="1"/>
        <end position="92"/>
    </location>
</feature>
<keyword evidence="5" id="KW-0406">Ion transport</keyword>
<proteinExistence type="inferred from homology"/>
<evidence type="ECO:0000313" key="9">
    <source>
        <dbReference type="EMBL" id="TQD40488.1"/>
    </source>
</evidence>
<accession>A0A507ZXQ6</accession>
<dbReference type="CDD" id="cd12152">
    <property type="entry name" value="F1-ATPase_delta"/>
    <property type="match status" value="1"/>
</dbReference>
<dbReference type="InterPro" id="IPR036771">
    <property type="entry name" value="ATPsynth_dsu/esu_N"/>
</dbReference>
<name>A0A507ZXQ6_9FLAO</name>
<sequence>MFLEIVTPEKVLLSTEVTSVTVPGVNGEFQMLDNHAAIVSILEKGLVKIEGDFTLEDEVKEAFETTKNNTYQLSIKGGVLELKNNKAIILAD</sequence>
<organism evidence="9 10">
    <name type="scientific">Haloflavibacter putidus</name>
    <dbReference type="NCBI Taxonomy" id="2576776"/>
    <lineage>
        <taxon>Bacteria</taxon>
        <taxon>Pseudomonadati</taxon>
        <taxon>Bacteroidota</taxon>
        <taxon>Flavobacteriia</taxon>
        <taxon>Flavobacteriales</taxon>
        <taxon>Flavobacteriaceae</taxon>
        <taxon>Haloflavibacter</taxon>
    </lineage>
</organism>
<gene>
    <name evidence="9" type="ORF">FKR84_00490</name>
</gene>
<evidence type="ECO:0000256" key="6">
    <source>
        <dbReference type="ARBA" id="ARBA00023136"/>
    </source>
</evidence>
<keyword evidence="7" id="KW-0139">CF(1)</keyword>
<dbReference type="Gene3D" id="2.60.15.10">
    <property type="entry name" value="F0F1 ATP synthase delta/epsilon subunit, N-terminal"/>
    <property type="match status" value="1"/>
</dbReference>
<evidence type="ECO:0000256" key="1">
    <source>
        <dbReference type="ARBA" id="ARBA00003543"/>
    </source>
</evidence>
<evidence type="ECO:0000256" key="4">
    <source>
        <dbReference type="ARBA" id="ARBA00022448"/>
    </source>
</evidence>
<evidence type="ECO:0000313" key="10">
    <source>
        <dbReference type="Proteomes" id="UP000317169"/>
    </source>
</evidence>
<dbReference type="RefSeq" id="WP_141420220.1">
    <property type="nucleotide sequence ID" value="NZ_VIAR01000001.1"/>
</dbReference>
<keyword evidence="10" id="KW-1185">Reference proteome</keyword>
<comment type="caution">
    <text evidence="9">The sequence shown here is derived from an EMBL/GenBank/DDBJ whole genome shotgun (WGS) entry which is preliminary data.</text>
</comment>
<reference evidence="9 10" key="1">
    <citation type="submission" date="2019-06" db="EMBL/GenBank/DDBJ databases">
        <title>Flavibacter putida gen. nov., sp. nov., a novel marine bacterium of the family Flavobacteriaceae isolated from coastal seawater.</title>
        <authorList>
            <person name="Feng X."/>
        </authorList>
    </citation>
    <scope>NUCLEOTIDE SEQUENCE [LARGE SCALE GENOMIC DNA]</scope>
    <source>
        <strain evidence="9 10">PLHSN227</strain>
    </source>
</reference>
<dbReference type="InterPro" id="IPR001469">
    <property type="entry name" value="ATP_synth_F1_dsu/esu"/>
</dbReference>
<dbReference type="EMBL" id="VIAR01000001">
    <property type="protein sequence ID" value="TQD40488.1"/>
    <property type="molecule type" value="Genomic_DNA"/>
</dbReference>
<evidence type="ECO:0000256" key="2">
    <source>
        <dbReference type="ARBA" id="ARBA00004184"/>
    </source>
</evidence>
<dbReference type="AlphaFoldDB" id="A0A507ZXQ6"/>
<keyword evidence="7" id="KW-0066">ATP synthesis</keyword>
<dbReference type="SUPFAM" id="SSF51344">
    <property type="entry name" value="Epsilon subunit of F1F0-ATP synthase N-terminal domain"/>
    <property type="match status" value="1"/>
</dbReference>
<comment type="similarity">
    <text evidence="3">Belongs to the ATPase epsilon chain family.</text>
</comment>
<evidence type="ECO:0000259" key="8">
    <source>
        <dbReference type="Pfam" id="PF02823"/>
    </source>
</evidence>
<dbReference type="Pfam" id="PF02823">
    <property type="entry name" value="ATP-synt_DE_N"/>
    <property type="match status" value="1"/>
</dbReference>
<dbReference type="Proteomes" id="UP000317169">
    <property type="component" value="Unassembled WGS sequence"/>
</dbReference>
<dbReference type="InterPro" id="IPR020546">
    <property type="entry name" value="ATP_synth_F1_dsu/esu_N"/>
</dbReference>
<comment type="function">
    <text evidence="1">Produces ATP from ADP in the presence of a proton gradient across the membrane.</text>
</comment>
<evidence type="ECO:0000256" key="7">
    <source>
        <dbReference type="ARBA" id="ARBA00023196"/>
    </source>
</evidence>
<dbReference type="GO" id="GO:0046933">
    <property type="term" value="F:proton-transporting ATP synthase activity, rotational mechanism"/>
    <property type="evidence" value="ECO:0007669"/>
    <property type="project" value="InterPro"/>
</dbReference>
<keyword evidence="4" id="KW-0813">Transport</keyword>
<protein>
    <submittedName>
        <fullName evidence="9">F0F1 ATP synthase subunit epsilon</fullName>
    </submittedName>
</protein>
<dbReference type="OrthoDB" id="5294255at2"/>
<evidence type="ECO:0000256" key="3">
    <source>
        <dbReference type="ARBA" id="ARBA00005712"/>
    </source>
</evidence>
<keyword evidence="6" id="KW-0472">Membrane</keyword>
<dbReference type="GO" id="GO:0012505">
    <property type="term" value="C:endomembrane system"/>
    <property type="evidence" value="ECO:0007669"/>
    <property type="project" value="UniProtKB-SubCell"/>
</dbReference>
<dbReference type="GO" id="GO:0045259">
    <property type="term" value="C:proton-transporting ATP synthase complex"/>
    <property type="evidence" value="ECO:0007669"/>
    <property type="project" value="UniProtKB-KW"/>
</dbReference>